<dbReference type="InterPro" id="IPR036390">
    <property type="entry name" value="WH_DNA-bd_sf"/>
</dbReference>
<dbReference type="Gene3D" id="1.10.10.10">
    <property type="entry name" value="Winged helix-like DNA-binding domain superfamily/Winged helix DNA-binding domain"/>
    <property type="match status" value="1"/>
</dbReference>
<dbReference type="InterPro" id="IPR006343">
    <property type="entry name" value="DnaB/C_C"/>
</dbReference>
<feature type="domain" description="DnaD N-terminal" evidence="3">
    <location>
        <begin position="17"/>
        <end position="116"/>
    </location>
</feature>
<dbReference type="SUPFAM" id="SSF46785">
    <property type="entry name" value="Winged helix' DNA-binding domain"/>
    <property type="match status" value="1"/>
</dbReference>
<dbReference type="AlphaFoldDB" id="A0A974NLT5"/>
<evidence type="ECO:0000313" key="5">
    <source>
        <dbReference type="Proteomes" id="UP000595254"/>
    </source>
</evidence>
<dbReference type="InterPro" id="IPR053843">
    <property type="entry name" value="DnaD_N"/>
</dbReference>
<dbReference type="RefSeq" id="WP_040376257.1">
    <property type="nucleotide sequence ID" value="NZ_CP068053.1"/>
</dbReference>
<dbReference type="Gene3D" id="1.10.10.630">
    <property type="entry name" value="DnaD domain-like"/>
    <property type="match status" value="1"/>
</dbReference>
<dbReference type="InterPro" id="IPR036388">
    <property type="entry name" value="WH-like_DNA-bd_sf"/>
</dbReference>
<accession>A0A974NLT5</accession>
<comment type="similarity">
    <text evidence="1">Belongs to the DnaB/DnaD family.</text>
</comment>
<dbReference type="NCBIfam" id="TIGR01446">
    <property type="entry name" value="DnaD_dom"/>
    <property type="match status" value="1"/>
</dbReference>
<dbReference type="SUPFAM" id="SSF158499">
    <property type="entry name" value="DnaD domain-like"/>
    <property type="match status" value="1"/>
</dbReference>
<dbReference type="InterPro" id="IPR053162">
    <property type="entry name" value="DnaD"/>
</dbReference>
<evidence type="ECO:0000313" key="4">
    <source>
        <dbReference type="EMBL" id="QQT00184.1"/>
    </source>
</evidence>
<dbReference type="Pfam" id="PF07261">
    <property type="entry name" value="DnaB_2"/>
    <property type="match status" value="1"/>
</dbReference>
<proteinExistence type="inferred from homology"/>
<organism evidence="4 5">
    <name type="scientific">Peribacillus psychrosaccharolyticus</name>
    <name type="common">Bacillus psychrosaccharolyticus</name>
    <dbReference type="NCBI Taxonomy" id="1407"/>
    <lineage>
        <taxon>Bacteria</taxon>
        <taxon>Bacillati</taxon>
        <taxon>Bacillota</taxon>
        <taxon>Bacilli</taxon>
        <taxon>Bacillales</taxon>
        <taxon>Bacillaceae</taxon>
        <taxon>Peribacillus</taxon>
    </lineage>
</organism>
<evidence type="ECO:0000259" key="2">
    <source>
        <dbReference type="Pfam" id="PF07261"/>
    </source>
</evidence>
<dbReference type="PANTHER" id="PTHR37293:SF6">
    <property type="entry name" value="DNA REPLICATION PROTEIN DNAD"/>
    <property type="match status" value="1"/>
</dbReference>
<feature type="domain" description="DnaB/C C-terminal" evidence="2">
    <location>
        <begin position="130"/>
        <end position="200"/>
    </location>
</feature>
<protein>
    <submittedName>
        <fullName evidence="4">DnaD domain-containing protein</fullName>
    </submittedName>
</protein>
<gene>
    <name evidence="4" type="ORF">I6J18_21815</name>
</gene>
<dbReference type="EMBL" id="CP068053">
    <property type="protein sequence ID" value="QQT00184.1"/>
    <property type="molecule type" value="Genomic_DNA"/>
</dbReference>
<sequence>MIKDKLYNWFKEGSLTIPSVLLTHYPKMGLDEKEVMLLLQLQNFIEKGENFPAPSQIADRMTFEESECLFMIQRLIQRGFVMIEEEVDRTIGDERYSLQPLYEKMITSYLVSQKQEEAVQVQVEGESLYTVFEQEFGRPLSPFECETLAMWQDDEHHPDLIKGALRESVISGKINFRYIDRILFEWKKNGIKTVEQAKAQSQKFRSYQKREKKQDNQPVKDVPFYNWLEQ</sequence>
<evidence type="ECO:0000259" key="3">
    <source>
        <dbReference type="Pfam" id="PF21984"/>
    </source>
</evidence>
<dbReference type="InterPro" id="IPR034829">
    <property type="entry name" value="DnaD-like_sf"/>
</dbReference>
<dbReference type="Proteomes" id="UP000595254">
    <property type="component" value="Chromosome"/>
</dbReference>
<dbReference type="PANTHER" id="PTHR37293">
    <property type="entry name" value="PHAGE REPLICATION PROTEIN-RELATED"/>
    <property type="match status" value="1"/>
</dbReference>
<dbReference type="KEGG" id="ppsr:I6J18_21815"/>
<dbReference type="Pfam" id="PF21984">
    <property type="entry name" value="DnaD_N"/>
    <property type="match status" value="1"/>
</dbReference>
<reference evidence="4 5" key="1">
    <citation type="submission" date="2021-01" db="EMBL/GenBank/DDBJ databases">
        <title>FDA dAtabase for Regulatory Grade micrObial Sequences (FDA-ARGOS): Supporting development and validation of Infectious Disease Dx tests.</title>
        <authorList>
            <person name="Nelson B."/>
            <person name="Plummer A."/>
            <person name="Tallon L."/>
            <person name="Sadzewicz L."/>
            <person name="Zhao X."/>
            <person name="Boylan J."/>
            <person name="Ott S."/>
            <person name="Bowen H."/>
            <person name="Vavikolanu K."/>
            <person name="Mehta A."/>
            <person name="Aluvathingal J."/>
            <person name="Nadendla S."/>
            <person name="Myers T."/>
            <person name="Yan Y."/>
            <person name="Sichtig H."/>
        </authorList>
    </citation>
    <scope>NUCLEOTIDE SEQUENCE [LARGE SCALE GENOMIC DNA]</scope>
    <source>
        <strain evidence="4 5">FDAARGOS_1161</strain>
    </source>
</reference>
<name>A0A974NLT5_PERPY</name>
<evidence type="ECO:0000256" key="1">
    <source>
        <dbReference type="ARBA" id="ARBA00093462"/>
    </source>
</evidence>
<keyword evidence="5" id="KW-1185">Reference proteome</keyword>